<gene>
    <name evidence="1" type="ORF">FHS44_002160</name>
</gene>
<protein>
    <submittedName>
        <fullName evidence="1">Uncharacterized protein</fullName>
    </submittedName>
</protein>
<dbReference type="Proteomes" id="UP000552644">
    <property type="component" value="Unassembled WGS sequence"/>
</dbReference>
<proteinExistence type="predicted"/>
<reference evidence="1 2" key="1">
    <citation type="submission" date="2020-08" db="EMBL/GenBank/DDBJ databases">
        <title>Genomic Encyclopedia of Type Strains, Phase III (KMG-III): the genomes of soil and plant-associated and newly described type strains.</title>
        <authorList>
            <person name="Whitman W."/>
        </authorList>
    </citation>
    <scope>NUCLEOTIDE SEQUENCE [LARGE SCALE GENOMIC DNA]</scope>
    <source>
        <strain evidence="1 2">CECT 8840</strain>
    </source>
</reference>
<keyword evidence="2" id="KW-1185">Reference proteome</keyword>
<sequence length="347" mass="38466">MDDSNLIYVPSTPDHLTPNEHIMGSETDRDEIIGHLTAARALHTLNQDHPAVTFSLLSWVLLMGDETVKAVVRTGMDLMKERYRLLGLNRFLPTDRVWVGTRSTTQGAFGGFHYPNQGYRHVQMAALITRFGCLNERDAENLAQAGLDLLRAYAHDCLHFGSFREYARTSEGEVYRSCYGVNRRREDGVSYSVRDAQGAQSTRNLGVIMEGATDMEAATIARETAARLGITEPRDGIDRLAYRDVTGSITDDDLIALPTYRKDGVTADHYRAALRRYAQSVNLPYRRFLAEIGGSGASELHSLIVTAMISGRLAGLTEWLDRRHGEGAFPALFRSPAYVGLEPGVNG</sequence>
<evidence type="ECO:0000313" key="2">
    <source>
        <dbReference type="Proteomes" id="UP000552644"/>
    </source>
</evidence>
<dbReference type="RefSeq" id="WP_184713791.1">
    <property type="nucleotide sequence ID" value="NZ_JACHJP010000002.1"/>
</dbReference>
<comment type="caution">
    <text evidence="1">The sequence shown here is derived from an EMBL/GenBank/DDBJ whole genome shotgun (WGS) entry which is preliminary data.</text>
</comment>
<evidence type="ECO:0000313" key="1">
    <source>
        <dbReference type="EMBL" id="MBB4915075.1"/>
    </source>
</evidence>
<name>A0A7W7VMB1_9ACTN</name>
<organism evidence="1 2">
    <name type="scientific">Streptosporangium saharense</name>
    <dbReference type="NCBI Taxonomy" id="1706840"/>
    <lineage>
        <taxon>Bacteria</taxon>
        <taxon>Bacillati</taxon>
        <taxon>Actinomycetota</taxon>
        <taxon>Actinomycetes</taxon>
        <taxon>Streptosporangiales</taxon>
        <taxon>Streptosporangiaceae</taxon>
        <taxon>Streptosporangium</taxon>
    </lineage>
</organism>
<accession>A0A7W7VMB1</accession>
<dbReference type="EMBL" id="JACHJP010000002">
    <property type="protein sequence ID" value="MBB4915075.1"/>
    <property type="molecule type" value="Genomic_DNA"/>
</dbReference>
<dbReference type="AlphaFoldDB" id="A0A7W7VMB1"/>